<keyword evidence="2" id="KW-1185">Reference proteome</keyword>
<organism evidence="1 2">
    <name type="scientific">Gambusia affinis</name>
    <name type="common">Western mosquitofish</name>
    <name type="synonym">Heterandria affinis</name>
    <dbReference type="NCBI Taxonomy" id="33528"/>
    <lineage>
        <taxon>Eukaryota</taxon>
        <taxon>Metazoa</taxon>
        <taxon>Chordata</taxon>
        <taxon>Craniata</taxon>
        <taxon>Vertebrata</taxon>
        <taxon>Euteleostomi</taxon>
        <taxon>Actinopterygii</taxon>
        <taxon>Neopterygii</taxon>
        <taxon>Teleostei</taxon>
        <taxon>Neoteleostei</taxon>
        <taxon>Acanthomorphata</taxon>
        <taxon>Ovalentaria</taxon>
        <taxon>Atherinomorphae</taxon>
        <taxon>Cyprinodontiformes</taxon>
        <taxon>Poeciliidae</taxon>
        <taxon>Poeciliinae</taxon>
        <taxon>Gambusia</taxon>
    </lineage>
</organism>
<dbReference type="EMBL" id="NHOQ01002872">
    <property type="protein sequence ID" value="PWA14087.1"/>
    <property type="molecule type" value="Genomic_DNA"/>
</dbReference>
<feature type="non-terminal residue" evidence="1">
    <location>
        <position position="1"/>
    </location>
</feature>
<evidence type="ECO:0000313" key="2">
    <source>
        <dbReference type="Proteomes" id="UP000250572"/>
    </source>
</evidence>
<dbReference type="Proteomes" id="UP000250572">
    <property type="component" value="Unassembled WGS sequence"/>
</dbReference>
<reference evidence="1 2" key="1">
    <citation type="journal article" date="2018" name="G3 (Bethesda)">
        <title>A High-Quality Reference Genome for the Invasive Mosquitofish Gambusia affinis Using a Chicago Library.</title>
        <authorList>
            <person name="Hoffberg S.L."/>
            <person name="Troendle N.J."/>
            <person name="Glenn T.C."/>
            <person name="Mahmud O."/>
            <person name="Louha S."/>
            <person name="Chalopin D."/>
            <person name="Bennetzen J.L."/>
            <person name="Mauricio R."/>
        </authorList>
    </citation>
    <scope>NUCLEOTIDE SEQUENCE [LARGE SCALE GENOMIC DNA]</scope>
    <source>
        <strain evidence="1">NE01/NJP1002.9</strain>
        <tissue evidence="1">Muscle</tissue>
    </source>
</reference>
<name>A0A315UPG5_GAMAF</name>
<gene>
    <name evidence="1" type="ORF">CCH79_00016721</name>
</gene>
<dbReference type="AlphaFoldDB" id="A0A315UPG5"/>
<proteinExistence type="predicted"/>
<evidence type="ECO:0000313" key="1">
    <source>
        <dbReference type="EMBL" id="PWA14087.1"/>
    </source>
</evidence>
<accession>A0A315UPG5</accession>
<sequence>TDACLWVQELSLNRRQNLKEHAGSGSVLYLAPFRTHRGCLGFPCDGMMPAQDGVGSDCSPGG</sequence>
<comment type="caution">
    <text evidence="1">The sequence shown here is derived from an EMBL/GenBank/DDBJ whole genome shotgun (WGS) entry which is preliminary data.</text>
</comment>
<protein>
    <submittedName>
        <fullName evidence="1">Uncharacterized protein</fullName>
    </submittedName>
</protein>